<sequence>MIRNGEFYLIHDMRKRGMNVTQIAEEMGRDRKTIRKWLNEQEPRRYQRTVRKPCKLDAYKDYIRERMEEGCLNATVLFEEIQERGYTGGSTMVREFMKPLRPVVIQKATVRFETPPGYQAQVDWGKFVVEWAGASKRLYAFVKVLGHSRMLYLEFTEDEKLDTLMGCHLRAMQYFGGRTEVILYDNMKTVVTGVDSEGHPVWNERFSRFAAHHGFLLKRCRPYRARTKGKVENGISYVRKNFWPRVRTFTGLDDLNRQARRWMDQVANSRVHGTTQCVPSERWLHEGLKAINLTPFAEVERHPRKVSSDSMVSYDSCRYSVPHRYVGQTVDVQDQKNGRITIYSADQLVADHPKSFTKREMVIDRSHFEGLTASGQHKVPTPMPKLAPRSAPEVLERDLTVYEQFLDEAVTLQ</sequence>
<dbReference type="GO" id="GO:0003677">
    <property type="term" value="F:DNA binding"/>
    <property type="evidence" value="ECO:0007669"/>
    <property type="project" value="UniProtKB-KW"/>
</dbReference>
<evidence type="ECO:0000256" key="4">
    <source>
        <dbReference type="ARBA" id="ARBA00023172"/>
    </source>
</evidence>
<dbReference type="InterPro" id="IPR054353">
    <property type="entry name" value="IstA-like_C"/>
</dbReference>
<dbReference type="SUPFAM" id="SSF53098">
    <property type="entry name" value="Ribonuclease H-like"/>
    <property type="match status" value="1"/>
</dbReference>
<evidence type="ECO:0000259" key="6">
    <source>
        <dbReference type="PROSITE" id="PS50994"/>
    </source>
</evidence>
<evidence type="ECO:0000259" key="5">
    <source>
        <dbReference type="PROSITE" id="PS50531"/>
    </source>
</evidence>
<keyword evidence="3" id="KW-0238">DNA-binding</keyword>
<dbReference type="PROSITE" id="PS50531">
    <property type="entry name" value="HTH_IS21"/>
    <property type="match status" value="1"/>
</dbReference>
<dbReference type="InterPro" id="IPR017894">
    <property type="entry name" value="HTH_IS21_transposase_type"/>
</dbReference>
<dbReference type="RefSeq" id="WP_190868222.1">
    <property type="nucleotide sequence ID" value="NZ_JACXIY010000077.1"/>
</dbReference>
<protein>
    <submittedName>
        <fullName evidence="7">IS21 family transposase</fullName>
    </submittedName>
</protein>
<dbReference type="AlphaFoldDB" id="A0A927CVJ2"/>
<dbReference type="InterPro" id="IPR012337">
    <property type="entry name" value="RNaseH-like_sf"/>
</dbReference>
<proteinExistence type="inferred from homology"/>
<dbReference type="PANTHER" id="PTHR35004">
    <property type="entry name" value="TRANSPOSASE RV3428C-RELATED"/>
    <property type="match status" value="1"/>
</dbReference>
<organism evidence="7 8">
    <name type="scientific">Paenibacillus arenilitoris</name>
    <dbReference type="NCBI Taxonomy" id="2772299"/>
    <lineage>
        <taxon>Bacteria</taxon>
        <taxon>Bacillati</taxon>
        <taxon>Bacillota</taxon>
        <taxon>Bacilli</taxon>
        <taxon>Bacillales</taxon>
        <taxon>Paenibacillaceae</taxon>
        <taxon>Paenibacillus</taxon>
    </lineage>
</organism>
<evidence type="ECO:0000313" key="8">
    <source>
        <dbReference type="Proteomes" id="UP000632125"/>
    </source>
</evidence>
<dbReference type="InterPro" id="IPR001584">
    <property type="entry name" value="Integrase_cat-core"/>
</dbReference>
<reference evidence="7" key="1">
    <citation type="submission" date="2020-09" db="EMBL/GenBank/DDBJ databases">
        <title>A novel bacterium of genus Paenibacillus, isolated from South China Sea.</title>
        <authorList>
            <person name="Huang H."/>
            <person name="Mo K."/>
            <person name="Hu Y."/>
        </authorList>
    </citation>
    <scope>NUCLEOTIDE SEQUENCE</scope>
    <source>
        <strain evidence="7">IB182493</strain>
    </source>
</reference>
<dbReference type="GO" id="GO:0015074">
    <property type="term" value="P:DNA integration"/>
    <property type="evidence" value="ECO:0007669"/>
    <property type="project" value="InterPro"/>
</dbReference>
<dbReference type="Pfam" id="PF00665">
    <property type="entry name" value="rve"/>
    <property type="match status" value="1"/>
</dbReference>
<comment type="caution">
    <text evidence="7">The sequence shown here is derived from an EMBL/GenBank/DDBJ whole genome shotgun (WGS) entry which is preliminary data.</text>
</comment>
<dbReference type="PANTHER" id="PTHR35004:SF6">
    <property type="entry name" value="TRANSPOSASE"/>
    <property type="match status" value="1"/>
</dbReference>
<gene>
    <name evidence="7" type="ORF">IDH41_30975</name>
</gene>
<evidence type="ECO:0000256" key="1">
    <source>
        <dbReference type="ARBA" id="ARBA00009277"/>
    </source>
</evidence>
<dbReference type="EMBL" id="JACXIY010000077">
    <property type="protein sequence ID" value="MBD2872991.1"/>
    <property type="molecule type" value="Genomic_DNA"/>
</dbReference>
<dbReference type="Gene3D" id="1.10.10.60">
    <property type="entry name" value="Homeodomain-like"/>
    <property type="match status" value="1"/>
</dbReference>
<feature type="domain" description="HTH IS21-type" evidence="5">
    <location>
        <begin position="5"/>
        <end position="67"/>
    </location>
</feature>
<evidence type="ECO:0000313" key="7">
    <source>
        <dbReference type="EMBL" id="MBD2872991.1"/>
    </source>
</evidence>
<dbReference type="Pfam" id="PF22483">
    <property type="entry name" value="Mu-transpos_C_2"/>
    <property type="match status" value="1"/>
</dbReference>
<evidence type="ECO:0000256" key="2">
    <source>
        <dbReference type="ARBA" id="ARBA00022578"/>
    </source>
</evidence>
<feature type="domain" description="Integrase catalytic" evidence="6">
    <location>
        <begin position="111"/>
        <end position="287"/>
    </location>
</feature>
<dbReference type="PROSITE" id="PS50994">
    <property type="entry name" value="INTEGRASE"/>
    <property type="match status" value="1"/>
</dbReference>
<dbReference type="InterPro" id="IPR036397">
    <property type="entry name" value="RNaseH_sf"/>
</dbReference>
<dbReference type="GO" id="GO:0006310">
    <property type="term" value="P:DNA recombination"/>
    <property type="evidence" value="ECO:0007669"/>
    <property type="project" value="UniProtKB-KW"/>
</dbReference>
<keyword evidence="8" id="KW-1185">Reference proteome</keyword>
<keyword evidence="2" id="KW-0815">Transposition</keyword>
<name>A0A927CVJ2_9BACL</name>
<dbReference type="GO" id="GO:0032196">
    <property type="term" value="P:transposition"/>
    <property type="evidence" value="ECO:0007669"/>
    <property type="project" value="UniProtKB-KW"/>
</dbReference>
<evidence type="ECO:0000256" key="3">
    <source>
        <dbReference type="ARBA" id="ARBA00023125"/>
    </source>
</evidence>
<accession>A0A927CVJ2</accession>
<dbReference type="Proteomes" id="UP000632125">
    <property type="component" value="Unassembled WGS sequence"/>
</dbReference>
<dbReference type="NCBIfam" id="NF033546">
    <property type="entry name" value="transpos_IS21"/>
    <property type="match status" value="1"/>
</dbReference>
<keyword evidence="4" id="KW-0233">DNA recombination</keyword>
<dbReference type="Gene3D" id="3.30.420.10">
    <property type="entry name" value="Ribonuclease H-like superfamily/Ribonuclease H"/>
    <property type="match status" value="1"/>
</dbReference>
<comment type="similarity">
    <text evidence="1">Belongs to the transposase IS21/IS408/IS1162 family.</text>
</comment>